<name>A0A7Z7KAA1_STRAG</name>
<proteinExistence type="predicted"/>
<reference evidence="1 2" key="1">
    <citation type="submission" date="2018-06" db="EMBL/GenBank/DDBJ databases">
        <authorList>
            <consortium name="Pathogen Informatics"/>
            <person name="Doyle S."/>
        </authorList>
    </citation>
    <scope>NUCLEOTIDE SEQUENCE [LARGE SCALE GENOMIC DNA]</scope>
    <source>
        <strain evidence="1 2">NCTC8181</strain>
    </source>
</reference>
<dbReference type="Proteomes" id="UP000250200">
    <property type="component" value="Unassembled WGS sequence"/>
</dbReference>
<accession>A0A7Z7KAA1</accession>
<organism evidence="1 2">
    <name type="scientific">Streptococcus agalactiae</name>
    <dbReference type="NCBI Taxonomy" id="1311"/>
    <lineage>
        <taxon>Bacteria</taxon>
        <taxon>Bacillati</taxon>
        <taxon>Bacillota</taxon>
        <taxon>Bacilli</taxon>
        <taxon>Lactobacillales</taxon>
        <taxon>Streptococcaceae</taxon>
        <taxon>Streptococcus</taxon>
    </lineage>
</organism>
<evidence type="ECO:0000313" key="1">
    <source>
        <dbReference type="EMBL" id="SQA20144.1"/>
    </source>
</evidence>
<gene>
    <name evidence="1" type="ORF">NCTC8181_02494</name>
</gene>
<sequence>MATYQEYKSRSNGNAYDIDGSFGAQCWDGYADYCRFLGVPYANCTKYRIRKGYMEATSRKWYLKLF</sequence>
<comment type="caution">
    <text evidence="1">The sequence shown here is derived from an EMBL/GenBank/DDBJ whole genome shotgun (WGS) entry which is preliminary data.</text>
</comment>
<dbReference type="EMBL" id="UAVB01000005">
    <property type="protein sequence ID" value="SQA20144.1"/>
    <property type="molecule type" value="Genomic_DNA"/>
</dbReference>
<dbReference type="AlphaFoldDB" id="A0A7Z7KAA1"/>
<evidence type="ECO:0000313" key="2">
    <source>
        <dbReference type="Proteomes" id="UP000250200"/>
    </source>
</evidence>
<dbReference type="Gene3D" id="3.90.1720.10">
    <property type="entry name" value="endopeptidase domain like (from Nostoc punctiforme)"/>
    <property type="match status" value="1"/>
</dbReference>
<protein>
    <submittedName>
        <fullName evidence="1">Phage lysin, N-acetylmuramoyl-L-alanine amidase</fullName>
    </submittedName>
</protein>